<dbReference type="OrthoDB" id="5244431at2759"/>
<keyword evidence="3" id="KW-1185">Reference proteome</keyword>
<comment type="caution">
    <text evidence="2">The sequence shown here is derived from an EMBL/GenBank/DDBJ whole genome shotgun (WGS) entry which is preliminary data.</text>
</comment>
<proteinExistence type="predicted"/>
<sequence>MDPVCVVNIRHADRGKVIEVERGLFNLFRPFSRSHSLYVARLAEIPRPPTRRTEIDSRMNEVEEQLADHVDRIRHMVRQRCQRYNISTADSIYDHDPFLTGCGKLSPNVPLALSPNIWFQCRSGWVKDIIQKEIGGISWTQHYGLGDKIHVGLPAAVLAANSSTQIPRHLRLDRGGFKLPYDHELFLNVQRPLSDWLSSACGLVCSVAVKKGDMLVHHSTCKIGGLLSVKDSHGIDRLVGLTSGHALLDIYLTTDMEYTNIISPPASRPGNHSRPKLLSRLLASKSSVKQCRGATPVSAEKAASTPPKDTLNEEPFRDSLWESVDSIYSINWMGGGWESIAGFQFPFAIPQPDRLCPDADFALLQLPEEFSNIFYTRASGIQHVIGFRMEAEMTSDKVQVILGPDNIVQGTMLWGLQNLHIRGTKFLARKLQLEEPLSAGVSGSWVVQDGLLCGMVALIYEDEPFAYIISAEKIVSDIKKT</sequence>
<evidence type="ECO:0000256" key="1">
    <source>
        <dbReference type="SAM" id="MobiDB-lite"/>
    </source>
</evidence>
<protein>
    <submittedName>
        <fullName evidence="2">Uncharacterized protein</fullName>
    </submittedName>
</protein>
<dbReference type="Proteomes" id="UP000770015">
    <property type="component" value="Unassembled WGS sequence"/>
</dbReference>
<accession>A0A9P9A488</accession>
<dbReference type="AlphaFoldDB" id="A0A9P9A488"/>
<reference evidence="2" key="1">
    <citation type="journal article" date="2021" name="Nat. Commun.">
        <title>Genetic determinants of endophytism in the Arabidopsis root mycobiome.</title>
        <authorList>
            <person name="Mesny F."/>
            <person name="Miyauchi S."/>
            <person name="Thiergart T."/>
            <person name="Pickel B."/>
            <person name="Atanasova L."/>
            <person name="Karlsson M."/>
            <person name="Huettel B."/>
            <person name="Barry K.W."/>
            <person name="Haridas S."/>
            <person name="Chen C."/>
            <person name="Bauer D."/>
            <person name="Andreopoulos W."/>
            <person name="Pangilinan J."/>
            <person name="LaButti K."/>
            <person name="Riley R."/>
            <person name="Lipzen A."/>
            <person name="Clum A."/>
            <person name="Drula E."/>
            <person name="Henrissat B."/>
            <person name="Kohler A."/>
            <person name="Grigoriev I.V."/>
            <person name="Martin F.M."/>
            <person name="Hacquard S."/>
        </authorList>
    </citation>
    <scope>NUCLEOTIDE SEQUENCE</scope>
    <source>
        <strain evidence="2">MPI-SDFR-AT-0117</strain>
    </source>
</reference>
<organism evidence="2 3">
    <name type="scientific">Plectosphaerella plurivora</name>
    <dbReference type="NCBI Taxonomy" id="936078"/>
    <lineage>
        <taxon>Eukaryota</taxon>
        <taxon>Fungi</taxon>
        <taxon>Dikarya</taxon>
        <taxon>Ascomycota</taxon>
        <taxon>Pezizomycotina</taxon>
        <taxon>Sordariomycetes</taxon>
        <taxon>Hypocreomycetidae</taxon>
        <taxon>Glomerellales</taxon>
        <taxon>Plectosphaerellaceae</taxon>
        <taxon>Plectosphaerella</taxon>
    </lineage>
</organism>
<evidence type="ECO:0000313" key="2">
    <source>
        <dbReference type="EMBL" id="KAH6668555.1"/>
    </source>
</evidence>
<dbReference type="EMBL" id="JAGSXJ010000033">
    <property type="protein sequence ID" value="KAH6668555.1"/>
    <property type="molecule type" value="Genomic_DNA"/>
</dbReference>
<feature type="region of interest" description="Disordered" evidence="1">
    <location>
        <begin position="295"/>
        <end position="314"/>
    </location>
</feature>
<evidence type="ECO:0000313" key="3">
    <source>
        <dbReference type="Proteomes" id="UP000770015"/>
    </source>
</evidence>
<name>A0A9P9A488_9PEZI</name>
<gene>
    <name evidence="2" type="ORF">F5X68DRAFT_249314</name>
</gene>